<feature type="region of interest" description="Disordered" evidence="1">
    <location>
        <begin position="26"/>
        <end position="49"/>
    </location>
</feature>
<gene>
    <name evidence="2" type="ORF">GCM10011410_29230</name>
</gene>
<sequence length="49" mass="5178">MGLRRLLPNRLAALPFARLAAEIGTTTIPRPPIGSQHGAPTEETEVSGL</sequence>
<accession>A0A916XHR8</accession>
<proteinExistence type="predicted"/>
<reference evidence="2" key="1">
    <citation type="journal article" date="2014" name="Int. J. Syst. Evol. Microbiol.">
        <title>Complete genome sequence of Corynebacterium casei LMG S-19264T (=DSM 44701T), isolated from a smear-ripened cheese.</title>
        <authorList>
            <consortium name="US DOE Joint Genome Institute (JGI-PGF)"/>
            <person name="Walter F."/>
            <person name="Albersmeier A."/>
            <person name="Kalinowski J."/>
            <person name="Ruckert C."/>
        </authorList>
    </citation>
    <scope>NUCLEOTIDE SEQUENCE</scope>
    <source>
        <strain evidence="2">CGMCC 1.15478</strain>
    </source>
</reference>
<organism evidence="2 3">
    <name type="scientific">Hoyosella rhizosphaerae</name>
    <dbReference type="NCBI Taxonomy" id="1755582"/>
    <lineage>
        <taxon>Bacteria</taxon>
        <taxon>Bacillati</taxon>
        <taxon>Actinomycetota</taxon>
        <taxon>Actinomycetes</taxon>
        <taxon>Mycobacteriales</taxon>
        <taxon>Hoyosellaceae</taxon>
        <taxon>Hoyosella</taxon>
    </lineage>
</organism>
<dbReference type="EMBL" id="BMJH01000003">
    <property type="protein sequence ID" value="GGC74152.1"/>
    <property type="molecule type" value="Genomic_DNA"/>
</dbReference>
<dbReference type="AlphaFoldDB" id="A0A916XHR8"/>
<evidence type="ECO:0000256" key="1">
    <source>
        <dbReference type="SAM" id="MobiDB-lite"/>
    </source>
</evidence>
<evidence type="ECO:0000313" key="2">
    <source>
        <dbReference type="EMBL" id="GGC74152.1"/>
    </source>
</evidence>
<comment type="caution">
    <text evidence="2">The sequence shown here is derived from an EMBL/GenBank/DDBJ whole genome shotgun (WGS) entry which is preliminary data.</text>
</comment>
<evidence type="ECO:0000313" key="3">
    <source>
        <dbReference type="Proteomes" id="UP000641514"/>
    </source>
</evidence>
<reference evidence="2" key="2">
    <citation type="submission" date="2020-09" db="EMBL/GenBank/DDBJ databases">
        <authorList>
            <person name="Sun Q."/>
            <person name="Zhou Y."/>
        </authorList>
    </citation>
    <scope>NUCLEOTIDE SEQUENCE</scope>
    <source>
        <strain evidence="2">CGMCC 1.15478</strain>
    </source>
</reference>
<dbReference type="Proteomes" id="UP000641514">
    <property type="component" value="Unassembled WGS sequence"/>
</dbReference>
<protein>
    <submittedName>
        <fullName evidence="2">Uncharacterized protein</fullName>
    </submittedName>
</protein>
<keyword evidence="3" id="KW-1185">Reference proteome</keyword>
<name>A0A916XHR8_9ACTN</name>